<evidence type="ECO:0000313" key="3">
    <source>
        <dbReference type="Proteomes" id="UP001596383"/>
    </source>
</evidence>
<evidence type="ECO:0000256" key="1">
    <source>
        <dbReference type="SAM" id="Phobius"/>
    </source>
</evidence>
<evidence type="ECO:0008006" key="4">
    <source>
        <dbReference type="Google" id="ProtNLM"/>
    </source>
</evidence>
<proteinExistence type="predicted"/>
<dbReference type="Proteomes" id="UP001596383">
    <property type="component" value="Unassembled WGS sequence"/>
</dbReference>
<dbReference type="EMBL" id="JBHSWV010000006">
    <property type="protein sequence ID" value="MFC6763615.1"/>
    <property type="molecule type" value="Genomic_DNA"/>
</dbReference>
<protein>
    <recommendedName>
        <fullName evidence="4">MFS transporter</fullName>
    </recommendedName>
</protein>
<feature type="transmembrane region" description="Helical" evidence="1">
    <location>
        <begin position="41"/>
        <end position="65"/>
    </location>
</feature>
<organism evidence="2 3">
    <name type="scientific">Natrinema soli</name>
    <dbReference type="NCBI Taxonomy" id="1930624"/>
    <lineage>
        <taxon>Archaea</taxon>
        <taxon>Methanobacteriati</taxon>
        <taxon>Methanobacteriota</taxon>
        <taxon>Stenosarchaea group</taxon>
        <taxon>Halobacteria</taxon>
        <taxon>Halobacteriales</taxon>
        <taxon>Natrialbaceae</taxon>
        <taxon>Natrinema</taxon>
    </lineage>
</organism>
<keyword evidence="1" id="KW-1133">Transmembrane helix</keyword>
<keyword evidence="3" id="KW-1185">Reference proteome</keyword>
<accession>A0ABD5SKP1</accession>
<dbReference type="RefSeq" id="WP_273736731.1">
    <property type="nucleotide sequence ID" value="NZ_JAQIVI010000006.1"/>
</dbReference>
<dbReference type="AlphaFoldDB" id="A0ABD5SKP1"/>
<keyword evidence="1" id="KW-0812">Transmembrane</keyword>
<gene>
    <name evidence="2" type="ORF">ACFQE6_00515</name>
</gene>
<keyword evidence="1" id="KW-0472">Membrane</keyword>
<comment type="caution">
    <text evidence="2">The sequence shown here is derived from an EMBL/GenBank/DDBJ whole genome shotgun (WGS) entry which is preliminary data.</text>
</comment>
<evidence type="ECO:0000313" key="2">
    <source>
        <dbReference type="EMBL" id="MFC6763615.1"/>
    </source>
</evidence>
<name>A0ABD5SKP1_9EURY</name>
<sequence length="130" mass="13789">METFPIAGRVVNTKLVFGLTAREAGEVLVVPFLAMGIAQSLGFTGTLFLGAGGIGLAIGILILLVSPAGQRPISYARAAAEYHLGSNEYHNRRTRPEPETPVVQDVVSVRQDGLDIETVEAELEADADGR</sequence>
<reference evidence="2 3" key="1">
    <citation type="journal article" date="2019" name="Int. J. Syst. Evol. Microbiol.">
        <title>The Global Catalogue of Microorganisms (GCM) 10K type strain sequencing project: providing services to taxonomists for standard genome sequencing and annotation.</title>
        <authorList>
            <consortium name="The Broad Institute Genomics Platform"/>
            <consortium name="The Broad Institute Genome Sequencing Center for Infectious Disease"/>
            <person name="Wu L."/>
            <person name="Ma J."/>
        </authorList>
    </citation>
    <scope>NUCLEOTIDE SEQUENCE [LARGE SCALE GENOMIC DNA]</scope>
    <source>
        <strain evidence="2 3">LMG 29247</strain>
    </source>
</reference>